<dbReference type="InterPro" id="IPR021326">
    <property type="entry name" value="DUF2931"/>
</dbReference>
<protein>
    <recommendedName>
        <fullName evidence="3">DUF2931 domain-containing protein</fullName>
    </recommendedName>
</protein>
<dbReference type="Proteomes" id="UP000216605">
    <property type="component" value="Unassembled WGS sequence"/>
</dbReference>
<dbReference type="AlphaFoldDB" id="A0A255ZDM7"/>
<accession>A0A255ZDM7</accession>
<reference evidence="1 2" key="1">
    <citation type="submission" date="2017-07" db="EMBL/GenBank/DDBJ databases">
        <title>Flavobacterium cyanobacteriorum sp. nov., isolated from cyanobacterial aggregates in a eutrophic lake.</title>
        <authorList>
            <person name="Cai H."/>
        </authorList>
    </citation>
    <scope>NUCLEOTIDE SEQUENCE [LARGE SCALE GENOMIC DNA]</scope>
    <source>
        <strain evidence="1 2">TH021</strain>
    </source>
</reference>
<comment type="caution">
    <text evidence="1">The sequence shown here is derived from an EMBL/GenBank/DDBJ whole genome shotgun (WGS) entry which is preliminary data.</text>
</comment>
<evidence type="ECO:0000313" key="2">
    <source>
        <dbReference type="Proteomes" id="UP000216605"/>
    </source>
</evidence>
<gene>
    <name evidence="1" type="ORF">CHU92_04635</name>
</gene>
<organism evidence="1 2">
    <name type="scientific">Flavobacterium cyanobacteriorum</name>
    <dbReference type="NCBI Taxonomy" id="2022802"/>
    <lineage>
        <taxon>Bacteria</taxon>
        <taxon>Pseudomonadati</taxon>
        <taxon>Bacteroidota</taxon>
        <taxon>Flavobacteriia</taxon>
        <taxon>Flavobacteriales</taxon>
        <taxon>Flavobacteriaceae</taxon>
        <taxon>Flavobacterium</taxon>
    </lineage>
</organism>
<keyword evidence="2" id="KW-1185">Reference proteome</keyword>
<name>A0A255ZDM7_9FLAO</name>
<evidence type="ECO:0000313" key="1">
    <source>
        <dbReference type="EMBL" id="OYQ39586.1"/>
    </source>
</evidence>
<dbReference type="OrthoDB" id="5702951at2"/>
<dbReference type="Pfam" id="PF11153">
    <property type="entry name" value="DUF2931"/>
    <property type="match status" value="1"/>
</dbReference>
<dbReference type="EMBL" id="NOXV01000209">
    <property type="protein sequence ID" value="OYQ39586.1"/>
    <property type="molecule type" value="Genomic_DNA"/>
</dbReference>
<evidence type="ECO:0008006" key="3">
    <source>
        <dbReference type="Google" id="ProtNLM"/>
    </source>
</evidence>
<sequence>MRTLVKHFSWAMVILLYISCQDKRNSIPVDKFMWEAGISAPKYYPVGDCSVDLQYSGNGSLTNFDNGWGSGYGTVVSGDRYKNLPSSATIRYYSAVENLKFEGTVLLPYNKIFILFKKYCLDKENDIGHIIVGMAPGGWIRVWAQFISSDDIILVEIAKAQLKGEVANPGNDFEYKEGEYWYKFKTYWGHFGIPYEVWAENEKEYDIYFDFNSPNPEFDVFDVLYSSLDGTVYYNSINNEVMSKRKLPADMVMAWRKKNDTLRYDTHILLPRDLYKKINAQNPKKVRFSLKVEANNYGSLYIEVDNNGKERILRFKNSPATARYTGDSGISKEVTYY</sequence>
<proteinExistence type="predicted"/>